<keyword evidence="8 11" id="KW-0030">Aminoacyl-tRNA synthetase</keyword>
<dbReference type="CDD" id="cd00806">
    <property type="entry name" value="TrpRS_core"/>
    <property type="match status" value="1"/>
</dbReference>
<dbReference type="PRINTS" id="PR01039">
    <property type="entry name" value="TRNASYNTHTRP"/>
</dbReference>
<dbReference type="GO" id="GO:0005739">
    <property type="term" value="C:mitochondrion"/>
    <property type="evidence" value="ECO:0007669"/>
    <property type="project" value="UniProtKB-SubCell"/>
</dbReference>
<dbReference type="FunFam" id="1.10.240.10:FF:000002">
    <property type="entry name" value="Tryptophan--tRNA ligase"/>
    <property type="match status" value="1"/>
</dbReference>
<dbReference type="Pfam" id="PF00579">
    <property type="entry name" value="tRNA-synt_1b"/>
    <property type="match status" value="1"/>
</dbReference>
<evidence type="ECO:0000256" key="3">
    <source>
        <dbReference type="ARBA" id="ARBA00013161"/>
    </source>
</evidence>
<evidence type="ECO:0000256" key="10">
    <source>
        <dbReference type="ARBA" id="ARBA00049929"/>
    </source>
</evidence>
<comment type="subcellular location">
    <subcellularLocation>
        <location evidence="1">Mitochondrion</location>
    </subcellularLocation>
</comment>
<dbReference type="HAMAP" id="MF_00140_B">
    <property type="entry name" value="Trp_tRNA_synth_B"/>
    <property type="match status" value="1"/>
</dbReference>
<dbReference type="SUPFAM" id="SSF52374">
    <property type="entry name" value="Nucleotidylyl transferase"/>
    <property type="match status" value="1"/>
</dbReference>
<dbReference type="GO" id="GO:0005829">
    <property type="term" value="C:cytosol"/>
    <property type="evidence" value="ECO:0007669"/>
    <property type="project" value="TreeGrafter"/>
</dbReference>
<dbReference type="Gene3D" id="1.10.240.10">
    <property type="entry name" value="Tyrosyl-Transfer RNA Synthetase"/>
    <property type="match status" value="1"/>
</dbReference>
<dbReference type="Gene3D" id="3.40.50.620">
    <property type="entry name" value="HUPs"/>
    <property type="match status" value="1"/>
</dbReference>
<dbReference type="AlphaFoldDB" id="A0A094Q3E2"/>
<keyword evidence="4" id="KW-0436">Ligase</keyword>
<evidence type="ECO:0000256" key="1">
    <source>
        <dbReference type="ARBA" id="ARBA00004173"/>
    </source>
</evidence>
<proteinExistence type="inferred from homology"/>
<comment type="caution">
    <text evidence="11">The sequence shown here is derived from an EMBL/GenBank/DDBJ whole genome shotgun (WGS) entry which is preliminary data.</text>
</comment>
<accession>A0A094Q3E2</accession>
<keyword evidence="6" id="KW-0067">ATP-binding</keyword>
<evidence type="ECO:0000256" key="2">
    <source>
        <dbReference type="ARBA" id="ARBA00005594"/>
    </source>
</evidence>
<dbReference type="InterPro" id="IPR001412">
    <property type="entry name" value="aa-tRNA-synth_I_CS"/>
</dbReference>
<evidence type="ECO:0000256" key="9">
    <source>
        <dbReference type="ARBA" id="ARBA00030268"/>
    </source>
</evidence>
<dbReference type="InterPro" id="IPR002305">
    <property type="entry name" value="aa-tRNA-synth_Ic"/>
</dbReference>
<evidence type="ECO:0000256" key="7">
    <source>
        <dbReference type="ARBA" id="ARBA00022917"/>
    </source>
</evidence>
<dbReference type="PANTHER" id="PTHR43766">
    <property type="entry name" value="TRYPTOPHAN--TRNA LIGASE, MITOCHONDRIAL"/>
    <property type="match status" value="1"/>
</dbReference>
<dbReference type="InterPro" id="IPR002306">
    <property type="entry name" value="Trp-tRNA-ligase"/>
</dbReference>
<sequence length="329" mass="35954">MARVLSCIQPTGPVHLGNYLGALVNWVSGQNRNDVFHGIVDLHALTVTDKPGVIGDQTLQLAAVLFAVGLDPKVATVFVQSHIPAHSQLGWIMECTVSYGELSRMTQFKDKQSKREAEFVSAGLFTYPALQAADILLYDAEEVPVGDDQKQHIEITRDIAMRFNHRFGETFVIPKAVTPPIGARVMDLQDPTSKMSKSTESDAGCVYLLDSPEAIMKKFKRAVTDSDNEVIYDREKKPGVSNLLDILSASTGTAPQALAGQYSQYGKLKSDCGEAVVSILQPIQARYTNLISDPSQLHEMLSVGAIRAEAIAQKTLQRAQQAIGMTPRR</sequence>
<comment type="catalytic activity">
    <reaction evidence="10">
        <text>tRNA(Trp) + L-tryptophan + ATP = L-tryptophyl-tRNA(Trp) + AMP + diphosphate + H(+)</text>
        <dbReference type="Rhea" id="RHEA:24080"/>
        <dbReference type="Rhea" id="RHEA-COMP:9671"/>
        <dbReference type="Rhea" id="RHEA-COMP:9705"/>
        <dbReference type="ChEBI" id="CHEBI:15378"/>
        <dbReference type="ChEBI" id="CHEBI:30616"/>
        <dbReference type="ChEBI" id="CHEBI:33019"/>
        <dbReference type="ChEBI" id="CHEBI:57912"/>
        <dbReference type="ChEBI" id="CHEBI:78442"/>
        <dbReference type="ChEBI" id="CHEBI:78535"/>
        <dbReference type="ChEBI" id="CHEBI:456215"/>
        <dbReference type="EC" id="6.1.1.2"/>
    </reaction>
</comment>
<evidence type="ECO:0000256" key="8">
    <source>
        <dbReference type="ARBA" id="ARBA00023146"/>
    </source>
</evidence>
<name>A0A094Q3E2_9ZZZZ</name>
<evidence type="ECO:0000256" key="5">
    <source>
        <dbReference type="ARBA" id="ARBA00022741"/>
    </source>
</evidence>
<dbReference type="GO" id="GO:0005524">
    <property type="term" value="F:ATP binding"/>
    <property type="evidence" value="ECO:0007669"/>
    <property type="project" value="UniProtKB-KW"/>
</dbReference>
<dbReference type="GO" id="GO:0006436">
    <property type="term" value="P:tryptophanyl-tRNA aminoacylation"/>
    <property type="evidence" value="ECO:0007669"/>
    <property type="project" value="InterPro"/>
</dbReference>
<evidence type="ECO:0000313" key="11">
    <source>
        <dbReference type="EMBL" id="KGA16574.1"/>
    </source>
</evidence>
<keyword evidence="7" id="KW-0648">Protein biosynthesis</keyword>
<dbReference type="EMBL" id="JNSL01000081">
    <property type="protein sequence ID" value="KGA16574.1"/>
    <property type="molecule type" value="Genomic_DNA"/>
</dbReference>
<dbReference type="InterPro" id="IPR024109">
    <property type="entry name" value="Trp-tRNA-ligase_bac-type"/>
</dbReference>
<reference evidence="11" key="1">
    <citation type="submission" date="2014-06" db="EMBL/GenBank/DDBJ databases">
        <title>Key roles for freshwater Actinobacteria revealed by deep metagenomic sequencing.</title>
        <authorList>
            <person name="Ghai R."/>
            <person name="Mizuno C.M."/>
            <person name="Picazo A."/>
            <person name="Camacho A."/>
            <person name="Rodriguez-Valera F."/>
        </authorList>
    </citation>
    <scope>NUCLEOTIDE SEQUENCE</scope>
</reference>
<evidence type="ECO:0000256" key="4">
    <source>
        <dbReference type="ARBA" id="ARBA00022598"/>
    </source>
</evidence>
<evidence type="ECO:0000256" key="6">
    <source>
        <dbReference type="ARBA" id="ARBA00022840"/>
    </source>
</evidence>
<dbReference type="InterPro" id="IPR014729">
    <property type="entry name" value="Rossmann-like_a/b/a_fold"/>
</dbReference>
<gene>
    <name evidence="11" type="ORF">GM51_12300</name>
</gene>
<comment type="similarity">
    <text evidence="2">Belongs to the class-I aminoacyl-tRNA synthetase family.</text>
</comment>
<dbReference type="InterPro" id="IPR050203">
    <property type="entry name" value="Trp-tRNA_synthetase"/>
</dbReference>
<dbReference type="NCBIfam" id="TIGR00233">
    <property type="entry name" value="trpS"/>
    <property type="match status" value="1"/>
</dbReference>
<dbReference type="EC" id="6.1.1.2" evidence="3"/>
<protein>
    <recommendedName>
        <fullName evidence="3">tryptophan--tRNA ligase</fullName>
        <ecNumber evidence="3">6.1.1.2</ecNumber>
    </recommendedName>
    <alternativeName>
        <fullName evidence="9">Tryptophanyl-tRNA synthetase</fullName>
    </alternativeName>
</protein>
<dbReference type="GO" id="GO:0004830">
    <property type="term" value="F:tryptophan-tRNA ligase activity"/>
    <property type="evidence" value="ECO:0007669"/>
    <property type="project" value="UniProtKB-EC"/>
</dbReference>
<dbReference type="PANTHER" id="PTHR43766:SF1">
    <property type="entry name" value="TRYPTOPHAN--TRNA LIGASE, MITOCHONDRIAL"/>
    <property type="match status" value="1"/>
</dbReference>
<organism evidence="11">
    <name type="scientific">freshwater metagenome</name>
    <dbReference type="NCBI Taxonomy" id="449393"/>
    <lineage>
        <taxon>unclassified sequences</taxon>
        <taxon>metagenomes</taxon>
        <taxon>ecological metagenomes</taxon>
    </lineage>
</organism>
<keyword evidence="5" id="KW-0547">Nucleotide-binding</keyword>
<dbReference type="PROSITE" id="PS00178">
    <property type="entry name" value="AA_TRNA_LIGASE_I"/>
    <property type="match status" value="1"/>
</dbReference>